<dbReference type="Proteomes" id="UP000188937">
    <property type="component" value="Chromosome"/>
</dbReference>
<protein>
    <recommendedName>
        <fullName evidence="3">Alpha/beta hydrolase</fullName>
    </recommendedName>
</protein>
<evidence type="ECO:0000313" key="1">
    <source>
        <dbReference type="EMBL" id="AQS84503.1"/>
    </source>
</evidence>
<evidence type="ECO:0000313" key="2">
    <source>
        <dbReference type="Proteomes" id="UP000188937"/>
    </source>
</evidence>
<gene>
    <name evidence="1" type="ORF">A0U92_06610</name>
</gene>
<dbReference type="KEGG" id="aace:A0U92_06610"/>
<evidence type="ECO:0008006" key="3">
    <source>
        <dbReference type="Google" id="ProtNLM"/>
    </source>
</evidence>
<sequence>MLVYENEDGFVYRNIGSSDFTLITFSGFGEVGYYEAGSYSGEYLFRDSCKKLNLDTIGIVSKKRNWYRSKKSLELIEFAKNISDKKETIYTYGDSMGGYAALKYSKKLKASHSIALAPRWSLDIDEREGAASSYDAFFQPDMKGMGVRDEDFAENVYILYDEAVEEDKKHVDFYKKYTKNPIYIKVFYTGHVILFHIKGTENLRETLENIENPEKLRISFQKIRKASKDNHRNILNAALKKHPQIFEKALQSPRPTKSGITQEFMNRPDFQNMVFESLCQKNHVEDAIQRFTPADILEPIKATGLSVIVSYGEFLTFNIEKREFSLTNKFKTQNNDYLILGNVSEYSVDCMLFDELWNHVTTYDWLVPSIKLQKARGYTGLIVNNKFLSNHRDNRISHEDHFYEHEFFFISSPATVKKTNKRSKLFSLSHILLFFMRRR</sequence>
<name>A0A1U9KFB2_ACEAC</name>
<dbReference type="OrthoDB" id="7247356at2"/>
<keyword evidence="2" id="KW-1185">Reference proteome</keyword>
<dbReference type="RefSeq" id="WP_077812544.1">
    <property type="nucleotide sequence ID" value="NZ_CP014692.1"/>
</dbReference>
<dbReference type="AlphaFoldDB" id="A0A1U9KFB2"/>
<organism evidence="1 2">
    <name type="scientific">Acetobacter aceti</name>
    <dbReference type="NCBI Taxonomy" id="435"/>
    <lineage>
        <taxon>Bacteria</taxon>
        <taxon>Pseudomonadati</taxon>
        <taxon>Pseudomonadota</taxon>
        <taxon>Alphaproteobacteria</taxon>
        <taxon>Acetobacterales</taxon>
        <taxon>Acetobacteraceae</taxon>
        <taxon>Acetobacter</taxon>
        <taxon>Acetobacter subgen. Acetobacter</taxon>
    </lineage>
</organism>
<reference evidence="1 2" key="1">
    <citation type="submission" date="2016-03" db="EMBL/GenBank/DDBJ databases">
        <title>Acetic acid bacteria sequencing.</title>
        <authorList>
            <person name="Brandt J."/>
            <person name="Jakob F."/>
            <person name="Vogel R.F."/>
        </authorList>
    </citation>
    <scope>NUCLEOTIDE SEQUENCE [LARGE SCALE GENOMIC DNA]</scope>
    <source>
        <strain evidence="1 2">TMW2.1153</strain>
    </source>
</reference>
<dbReference type="STRING" id="435.A0U92_06610"/>
<dbReference type="EMBL" id="CP014692">
    <property type="protein sequence ID" value="AQS84503.1"/>
    <property type="molecule type" value="Genomic_DNA"/>
</dbReference>
<accession>A0A1U9KFB2</accession>
<proteinExistence type="predicted"/>